<dbReference type="PANTHER" id="PTHR12418:SF19">
    <property type="entry name" value="ACYL-COENZYME A THIOESTERASE THEM4"/>
    <property type="match status" value="1"/>
</dbReference>
<dbReference type="InterPro" id="IPR006683">
    <property type="entry name" value="Thioestr_dom"/>
</dbReference>
<feature type="domain" description="Thioesterase" evidence="24">
    <location>
        <begin position="53"/>
        <end position="127"/>
    </location>
</feature>
<dbReference type="GO" id="GO:0006631">
    <property type="term" value="P:fatty acid metabolic process"/>
    <property type="evidence" value="ECO:0007669"/>
    <property type="project" value="UniProtKB-KW"/>
</dbReference>
<dbReference type="GO" id="GO:0016790">
    <property type="term" value="F:thiolester hydrolase activity"/>
    <property type="evidence" value="ECO:0007669"/>
    <property type="project" value="UniProtKB-ARBA"/>
</dbReference>
<evidence type="ECO:0000256" key="9">
    <source>
        <dbReference type="ARBA" id="ARBA00022946"/>
    </source>
</evidence>
<dbReference type="Pfam" id="PF03061">
    <property type="entry name" value="4HBT"/>
    <property type="match status" value="1"/>
</dbReference>
<evidence type="ECO:0000256" key="5">
    <source>
        <dbReference type="ARBA" id="ARBA00022490"/>
    </source>
</evidence>
<keyword evidence="7" id="KW-0378">Hydrolase</keyword>
<evidence type="ECO:0000256" key="22">
    <source>
        <dbReference type="ARBA" id="ARBA00048074"/>
    </source>
</evidence>
<evidence type="ECO:0000256" key="12">
    <source>
        <dbReference type="ARBA" id="ARBA00023273"/>
    </source>
</evidence>
<evidence type="ECO:0000256" key="2">
    <source>
        <dbReference type="ARBA" id="ARBA00004496"/>
    </source>
</evidence>
<keyword evidence="12" id="KW-0966">Cell projection</keyword>
<evidence type="ECO:0000256" key="10">
    <source>
        <dbReference type="ARBA" id="ARBA00023098"/>
    </source>
</evidence>
<evidence type="ECO:0000256" key="16">
    <source>
        <dbReference type="ARBA" id="ARBA00038848"/>
    </source>
</evidence>
<dbReference type="EMBL" id="BLXZ01000002">
    <property type="protein sequence ID" value="GFO67261.1"/>
    <property type="molecule type" value="Genomic_DNA"/>
</dbReference>
<protein>
    <recommendedName>
        <fullName evidence="17">Acyl-coenzyme A thioesterase THEM4</fullName>
        <ecNumber evidence="16">3.1.2.2</ecNumber>
    </recommendedName>
    <alternativeName>
        <fullName evidence="18">Thioesterase superfamily member 4</fullName>
    </alternativeName>
</protein>
<evidence type="ECO:0000256" key="13">
    <source>
        <dbReference type="ARBA" id="ARBA00035852"/>
    </source>
</evidence>
<gene>
    <name evidence="25" type="ORF">GMLC_08400</name>
</gene>
<comment type="catalytic activity">
    <reaction evidence="23">
        <text>tetradecanoyl-CoA + H2O = tetradecanoate + CoA + H(+)</text>
        <dbReference type="Rhea" id="RHEA:40119"/>
        <dbReference type="ChEBI" id="CHEBI:15377"/>
        <dbReference type="ChEBI" id="CHEBI:15378"/>
        <dbReference type="ChEBI" id="CHEBI:30807"/>
        <dbReference type="ChEBI" id="CHEBI:57287"/>
        <dbReference type="ChEBI" id="CHEBI:57385"/>
    </reaction>
    <physiologicalReaction direction="left-to-right" evidence="23">
        <dbReference type="Rhea" id="RHEA:40120"/>
    </physiologicalReaction>
</comment>
<keyword evidence="26" id="KW-1185">Reference proteome</keyword>
<evidence type="ECO:0000313" key="26">
    <source>
        <dbReference type="Proteomes" id="UP000587586"/>
    </source>
</evidence>
<keyword evidence="4" id="KW-1003">Cell membrane</keyword>
<dbReference type="InterPro" id="IPR052365">
    <property type="entry name" value="THEM4/THEM5_acyl-CoA_thioest"/>
</dbReference>
<evidence type="ECO:0000256" key="19">
    <source>
        <dbReference type="ARBA" id="ARBA00047588"/>
    </source>
</evidence>
<comment type="catalytic activity">
    <reaction evidence="13">
        <text>(5Z,8Z,11Z,14Z)-eicosatetraenoyl-CoA + H2O = (5Z,8Z,11Z,14Z)-eicosatetraenoate + CoA + H(+)</text>
        <dbReference type="Rhea" id="RHEA:40151"/>
        <dbReference type="ChEBI" id="CHEBI:15377"/>
        <dbReference type="ChEBI" id="CHEBI:15378"/>
        <dbReference type="ChEBI" id="CHEBI:32395"/>
        <dbReference type="ChEBI" id="CHEBI:57287"/>
        <dbReference type="ChEBI" id="CHEBI:57368"/>
    </reaction>
    <physiologicalReaction direction="left-to-right" evidence="13">
        <dbReference type="Rhea" id="RHEA:40152"/>
    </physiologicalReaction>
</comment>
<dbReference type="PANTHER" id="PTHR12418">
    <property type="entry name" value="ACYL-COENZYME A THIOESTERASE THEM4"/>
    <property type="match status" value="1"/>
</dbReference>
<evidence type="ECO:0000256" key="20">
    <source>
        <dbReference type="ARBA" id="ARBA00047734"/>
    </source>
</evidence>
<dbReference type="Gene3D" id="3.10.129.10">
    <property type="entry name" value="Hotdog Thioesterase"/>
    <property type="match status" value="1"/>
</dbReference>
<keyword evidence="5" id="KW-0963">Cytoplasm</keyword>
<organism evidence="25 26">
    <name type="scientific">Geomonas limicola</name>
    <dbReference type="NCBI Taxonomy" id="2740186"/>
    <lineage>
        <taxon>Bacteria</taxon>
        <taxon>Pseudomonadati</taxon>
        <taxon>Thermodesulfobacteriota</taxon>
        <taxon>Desulfuromonadia</taxon>
        <taxon>Geobacterales</taxon>
        <taxon>Geobacteraceae</taxon>
        <taxon>Geomonas</taxon>
    </lineage>
</organism>
<comment type="caution">
    <text evidence="25">The sequence shown here is derived from an EMBL/GenBank/DDBJ whole genome shotgun (WGS) entry which is preliminary data.</text>
</comment>
<keyword evidence="10" id="KW-0443">Lipid metabolism</keyword>
<evidence type="ECO:0000256" key="7">
    <source>
        <dbReference type="ARBA" id="ARBA00022801"/>
    </source>
</evidence>
<evidence type="ECO:0000256" key="1">
    <source>
        <dbReference type="ARBA" id="ARBA00004170"/>
    </source>
</evidence>
<evidence type="ECO:0000256" key="23">
    <source>
        <dbReference type="ARBA" id="ARBA00048180"/>
    </source>
</evidence>
<evidence type="ECO:0000256" key="11">
    <source>
        <dbReference type="ARBA" id="ARBA00023136"/>
    </source>
</evidence>
<sequence length="168" mass="18464">MQHKIVKKQYNSKLCFICGLKNGSGLKASFYETESGELIATFTPSEEHQSYPGRMHGGIASAILDETIGRAILVGREEEIWGITIDLSLSYKKPIPLGVELKVVGRITEENSRFFHGTGEIVLPGGEVAVTGKGKYLKAPLDKIADFDRDAQEWAVVASDRDPEVIEI</sequence>
<evidence type="ECO:0000256" key="17">
    <source>
        <dbReference type="ARBA" id="ARBA00040123"/>
    </source>
</evidence>
<comment type="catalytic activity">
    <reaction evidence="19">
        <text>octanoyl-CoA + H2O = octanoate + CoA + H(+)</text>
        <dbReference type="Rhea" id="RHEA:30143"/>
        <dbReference type="ChEBI" id="CHEBI:15377"/>
        <dbReference type="ChEBI" id="CHEBI:15378"/>
        <dbReference type="ChEBI" id="CHEBI:25646"/>
        <dbReference type="ChEBI" id="CHEBI:57287"/>
        <dbReference type="ChEBI" id="CHEBI:57386"/>
    </reaction>
    <physiologicalReaction direction="left-to-right" evidence="19">
        <dbReference type="Rhea" id="RHEA:30144"/>
    </physiologicalReaction>
</comment>
<dbReference type="SUPFAM" id="SSF54637">
    <property type="entry name" value="Thioesterase/thiol ester dehydrase-isomerase"/>
    <property type="match status" value="1"/>
</dbReference>
<name>A0A6V8N489_9BACT</name>
<evidence type="ECO:0000259" key="24">
    <source>
        <dbReference type="Pfam" id="PF03061"/>
    </source>
</evidence>
<proteinExistence type="inferred from homology"/>
<dbReference type="AlphaFoldDB" id="A0A6V8N489"/>
<dbReference type="CDD" id="cd03443">
    <property type="entry name" value="PaaI_thioesterase"/>
    <property type="match status" value="1"/>
</dbReference>
<dbReference type="GO" id="GO:0016020">
    <property type="term" value="C:membrane"/>
    <property type="evidence" value="ECO:0007669"/>
    <property type="project" value="UniProtKB-SubCell"/>
</dbReference>
<evidence type="ECO:0000256" key="15">
    <source>
        <dbReference type="ARBA" id="ARBA00038456"/>
    </source>
</evidence>
<dbReference type="RefSeq" id="WP_183359823.1">
    <property type="nucleotide sequence ID" value="NZ_BLXZ01000002.1"/>
</dbReference>
<comment type="catalytic activity">
    <reaction evidence="20">
        <text>hexadecanoyl-CoA + H2O = hexadecanoate + CoA + H(+)</text>
        <dbReference type="Rhea" id="RHEA:16645"/>
        <dbReference type="ChEBI" id="CHEBI:7896"/>
        <dbReference type="ChEBI" id="CHEBI:15377"/>
        <dbReference type="ChEBI" id="CHEBI:15378"/>
        <dbReference type="ChEBI" id="CHEBI:57287"/>
        <dbReference type="ChEBI" id="CHEBI:57379"/>
        <dbReference type="EC" id="3.1.2.2"/>
    </reaction>
    <physiologicalReaction direction="left-to-right" evidence="20">
        <dbReference type="Rhea" id="RHEA:16646"/>
    </physiologicalReaction>
</comment>
<comment type="similarity">
    <text evidence="15">Belongs to the THEM4/THEM5 thioesterase family.</text>
</comment>
<keyword evidence="11" id="KW-0472">Membrane</keyword>
<dbReference type="GO" id="GO:0005737">
    <property type="term" value="C:cytoplasm"/>
    <property type="evidence" value="ECO:0007669"/>
    <property type="project" value="UniProtKB-SubCell"/>
</dbReference>
<keyword evidence="6" id="KW-0053">Apoptosis</keyword>
<evidence type="ECO:0000313" key="25">
    <source>
        <dbReference type="EMBL" id="GFO67261.1"/>
    </source>
</evidence>
<evidence type="ECO:0000256" key="8">
    <source>
        <dbReference type="ARBA" id="ARBA00022832"/>
    </source>
</evidence>
<dbReference type="EC" id="3.1.2.2" evidence="16"/>
<evidence type="ECO:0000256" key="18">
    <source>
        <dbReference type="ARBA" id="ARBA00043210"/>
    </source>
</evidence>
<evidence type="ECO:0000256" key="3">
    <source>
        <dbReference type="ARBA" id="ARBA00004632"/>
    </source>
</evidence>
<comment type="catalytic activity">
    <reaction evidence="14">
        <text>(9Z)-octadecenoyl-CoA + H2O = (9Z)-octadecenoate + CoA + H(+)</text>
        <dbReference type="Rhea" id="RHEA:40139"/>
        <dbReference type="ChEBI" id="CHEBI:15377"/>
        <dbReference type="ChEBI" id="CHEBI:15378"/>
        <dbReference type="ChEBI" id="CHEBI:30823"/>
        <dbReference type="ChEBI" id="CHEBI:57287"/>
        <dbReference type="ChEBI" id="CHEBI:57387"/>
    </reaction>
    <physiologicalReaction direction="left-to-right" evidence="14">
        <dbReference type="Rhea" id="RHEA:40140"/>
    </physiologicalReaction>
</comment>
<comment type="catalytic activity">
    <reaction evidence="21">
        <text>decanoyl-CoA + H2O = decanoate + CoA + H(+)</text>
        <dbReference type="Rhea" id="RHEA:40059"/>
        <dbReference type="ChEBI" id="CHEBI:15377"/>
        <dbReference type="ChEBI" id="CHEBI:15378"/>
        <dbReference type="ChEBI" id="CHEBI:27689"/>
        <dbReference type="ChEBI" id="CHEBI:57287"/>
        <dbReference type="ChEBI" id="CHEBI:61430"/>
    </reaction>
    <physiologicalReaction direction="left-to-right" evidence="21">
        <dbReference type="Rhea" id="RHEA:40060"/>
    </physiologicalReaction>
</comment>
<comment type="catalytic activity">
    <reaction evidence="22">
        <text>dodecanoyl-CoA + H2O = dodecanoate + CoA + H(+)</text>
        <dbReference type="Rhea" id="RHEA:30135"/>
        <dbReference type="ChEBI" id="CHEBI:15377"/>
        <dbReference type="ChEBI" id="CHEBI:15378"/>
        <dbReference type="ChEBI" id="CHEBI:18262"/>
        <dbReference type="ChEBI" id="CHEBI:57287"/>
        <dbReference type="ChEBI" id="CHEBI:57375"/>
    </reaction>
    <physiologicalReaction direction="left-to-right" evidence="22">
        <dbReference type="Rhea" id="RHEA:30136"/>
    </physiologicalReaction>
</comment>
<evidence type="ECO:0000256" key="21">
    <source>
        <dbReference type="ARBA" id="ARBA00047969"/>
    </source>
</evidence>
<evidence type="ECO:0000256" key="4">
    <source>
        <dbReference type="ARBA" id="ARBA00022475"/>
    </source>
</evidence>
<dbReference type="InterPro" id="IPR029069">
    <property type="entry name" value="HotDog_dom_sf"/>
</dbReference>
<comment type="subcellular location">
    <subcellularLocation>
        <location evidence="3">Cell projection</location>
        <location evidence="3">Ruffle membrane</location>
    </subcellularLocation>
    <subcellularLocation>
        <location evidence="2">Cytoplasm</location>
    </subcellularLocation>
    <subcellularLocation>
        <location evidence="1">Membrane</location>
        <topology evidence="1">Peripheral membrane protein</topology>
    </subcellularLocation>
</comment>
<keyword evidence="8" id="KW-0276">Fatty acid metabolism</keyword>
<evidence type="ECO:0000256" key="14">
    <source>
        <dbReference type="ARBA" id="ARBA00037002"/>
    </source>
</evidence>
<reference evidence="26" key="1">
    <citation type="submission" date="2020-06" db="EMBL/GenBank/DDBJ databases">
        <title>Draft genomic sequecing of Geomonas sp. Red745.</title>
        <authorList>
            <person name="Itoh H."/>
            <person name="Xu Z.X."/>
            <person name="Ushijima N."/>
            <person name="Masuda Y."/>
            <person name="Shiratori Y."/>
            <person name="Senoo K."/>
        </authorList>
    </citation>
    <scope>NUCLEOTIDE SEQUENCE [LARGE SCALE GENOMIC DNA]</scope>
    <source>
        <strain evidence="26">Red745</strain>
    </source>
</reference>
<dbReference type="Proteomes" id="UP000587586">
    <property type="component" value="Unassembled WGS sequence"/>
</dbReference>
<evidence type="ECO:0000256" key="6">
    <source>
        <dbReference type="ARBA" id="ARBA00022703"/>
    </source>
</evidence>
<accession>A0A6V8N489</accession>
<keyword evidence="9" id="KW-0809">Transit peptide</keyword>